<keyword evidence="7 9" id="KW-1133">Transmembrane helix</keyword>
<dbReference type="GO" id="GO:0005524">
    <property type="term" value="F:ATP binding"/>
    <property type="evidence" value="ECO:0007669"/>
    <property type="project" value="UniProtKB-KW"/>
</dbReference>
<dbReference type="SUPFAM" id="SSF90123">
    <property type="entry name" value="ABC transporter transmembrane region"/>
    <property type="match status" value="1"/>
</dbReference>
<keyword evidence="3 9" id="KW-0812">Transmembrane</keyword>
<dbReference type="Pfam" id="PF00664">
    <property type="entry name" value="ABC_membrane"/>
    <property type="match status" value="1"/>
</dbReference>
<feature type="transmembrane region" description="Helical" evidence="9">
    <location>
        <begin position="98"/>
        <end position="119"/>
    </location>
</feature>
<feature type="transmembrane region" description="Helical" evidence="9">
    <location>
        <begin position="242"/>
        <end position="273"/>
    </location>
</feature>
<proteinExistence type="predicted"/>
<evidence type="ECO:0000256" key="7">
    <source>
        <dbReference type="ARBA" id="ARBA00022989"/>
    </source>
</evidence>
<evidence type="ECO:0000256" key="1">
    <source>
        <dbReference type="ARBA" id="ARBA00004127"/>
    </source>
</evidence>
<feature type="transmembrane region" description="Helical" evidence="9">
    <location>
        <begin position="211"/>
        <end position="236"/>
    </location>
</feature>
<dbReference type="OMA" id="DKAESCY"/>
<dbReference type="HOGENOM" id="CLU_000604_27_14_1"/>
<dbReference type="InterPro" id="IPR050173">
    <property type="entry name" value="ABC_transporter_C-like"/>
</dbReference>
<keyword evidence="2" id="KW-0813">Transport</keyword>
<dbReference type="PROSITE" id="PS50929">
    <property type="entry name" value="ABC_TM1F"/>
    <property type="match status" value="1"/>
</dbReference>
<evidence type="ECO:0000313" key="12">
    <source>
        <dbReference type="Proteomes" id="UP000019132"/>
    </source>
</evidence>
<keyword evidence="8 9" id="KW-0472">Membrane</keyword>
<accession>K3WNK9</accession>
<evidence type="ECO:0000256" key="9">
    <source>
        <dbReference type="SAM" id="Phobius"/>
    </source>
</evidence>
<name>K3WNK9_GLOUD</name>
<dbReference type="AlphaFoldDB" id="K3WNK9"/>
<dbReference type="VEuPathDB" id="FungiDB:PYU1_G006539"/>
<dbReference type="InterPro" id="IPR044746">
    <property type="entry name" value="ABCC_6TM_D1"/>
</dbReference>
<reference evidence="12" key="1">
    <citation type="journal article" date="2010" name="Genome Biol.">
        <title>Genome sequence of the necrotrophic plant pathogen Pythium ultimum reveals original pathogenicity mechanisms and effector repertoire.</title>
        <authorList>
            <person name="Levesque C.A."/>
            <person name="Brouwer H."/>
            <person name="Cano L."/>
            <person name="Hamilton J.P."/>
            <person name="Holt C."/>
            <person name="Huitema E."/>
            <person name="Raffaele S."/>
            <person name="Robideau G.P."/>
            <person name="Thines M."/>
            <person name="Win J."/>
            <person name="Zerillo M.M."/>
            <person name="Beakes G.W."/>
            <person name="Boore J.L."/>
            <person name="Busam D."/>
            <person name="Dumas B."/>
            <person name="Ferriera S."/>
            <person name="Fuerstenberg S.I."/>
            <person name="Gachon C.M."/>
            <person name="Gaulin E."/>
            <person name="Govers F."/>
            <person name="Grenville-Briggs L."/>
            <person name="Horner N."/>
            <person name="Hostetler J."/>
            <person name="Jiang R.H."/>
            <person name="Johnson J."/>
            <person name="Krajaejun T."/>
            <person name="Lin H."/>
            <person name="Meijer H.J."/>
            <person name="Moore B."/>
            <person name="Morris P."/>
            <person name="Phuntmart V."/>
            <person name="Puiu D."/>
            <person name="Shetty J."/>
            <person name="Stajich J.E."/>
            <person name="Tripathy S."/>
            <person name="Wawra S."/>
            <person name="van West P."/>
            <person name="Whitty B.R."/>
            <person name="Coutinho P.M."/>
            <person name="Henrissat B."/>
            <person name="Martin F."/>
            <person name="Thomas P.D."/>
            <person name="Tyler B.M."/>
            <person name="De Vries R.P."/>
            <person name="Kamoun S."/>
            <person name="Yandell M."/>
            <person name="Tisserat N."/>
            <person name="Buell C.R."/>
        </authorList>
    </citation>
    <scope>NUCLEOTIDE SEQUENCE</scope>
    <source>
        <strain evidence="12">DAOM:BR144</strain>
    </source>
</reference>
<keyword evidence="6" id="KW-0067">ATP-binding</keyword>
<dbReference type="EnsemblProtists" id="PYU1_T006551">
    <property type="protein sequence ID" value="PYU1_T006551"/>
    <property type="gene ID" value="PYU1_G006539"/>
</dbReference>
<evidence type="ECO:0000256" key="6">
    <source>
        <dbReference type="ARBA" id="ARBA00022840"/>
    </source>
</evidence>
<feature type="domain" description="ABC transmembrane type-1" evidence="10">
    <location>
        <begin position="103"/>
        <end position="330"/>
    </location>
</feature>
<evidence type="ECO:0000256" key="2">
    <source>
        <dbReference type="ARBA" id="ARBA00022448"/>
    </source>
</evidence>
<keyword evidence="12" id="KW-1185">Reference proteome</keyword>
<keyword evidence="5" id="KW-0547">Nucleotide-binding</keyword>
<evidence type="ECO:0000256" key="8">
    <source>
        <dbReference type="ARBA" id="ARBA00023136"/>
    </source>
</evidence>
<dbReference type="GO" id="GO:0012505">
    <property type="term" value="C:endomembrane system"/>
    <property type="evidence" value="ECO:0007669"/>
    <property type="project" value="UniProtKB-SubCell"/>
</dbReference>
<dbReference type="InterPro" id="IPR036640">
    <property type="entry name" value="ABC1_TM_sf"/>
</dbReference>
<evidence type="ECO:0000256" key="3">
    <source>
        <dbReference type="ARBA" id="ARBA00022692"/>
    </source>
</evidence>
<comment type="subcellular location">
    <subcellularLocation>
        <location evidence="1">Endomembrane system</location>
        <topology evidence="1">Multi-pass membrane protein</topology>
    </subcellularLocation>
</comment>
<protein>
    <recommendedName>
        <fullName evidence="10">ABC transmembrane type-1 domain-containing protein</fullName>
    </recommendedName>
</protein>
<dbReference type="EMBL" id="GL376604">
    <property type="status" value="NOT_ANNOTATED_CDS"/>
    <property type="molecule type" value="Genomic_DNA"/>
</dbReference>
<evidence type="ECO:0000256" key="5">
    <source>
        <dbReference type="ARBA" id="ARBA00022741"/>
    </source>
</evidence>
<dbReference type="Gene3D" id="1.20.1560.10">
    <property type="entry name" value="ABC transporter type 1, transmembrane domain"/>
    <property type="match status" value="1"/>
</dbReference>
<dbReference type="InParanoid" id="K3WNK9"/>
<dbReference type="PANTHER" id="PTHR24223">
    <property type="entry name" value="ATP-BINDING CASSETTE SUB-FAMILY C"/>
    <property type="match status" value="1"/>
</dbReference>
<dbReference type="Proteomes" id="UP000019132">
    <property type="component" value="Unassembled WGS sequence"/>
</dbReference>
<dbReference type="InterPro" id="IPR011527">
    <property type="entry name" value="ABC1_TM_dom"/>
</dbReference>
<dbReference type="GO" id="GO:0140359">
    <property type="term" value="F:ABC-type transporter activity"/>
    <property type="evidence" value="ECO:0007669"/>
    <property type="project" value="InterPro"/>
</dbReference>
<dbReference type="eggNOG" id="KOG0054">
    <property type="taxonomic scope" value="Eukaryota"/>
</dbReference>
<dbReference type="PANTHER" id="PTHR24223:SF443">
    <property type="entry name" value="MULTIDRUG-RESISTANCE LIKE PROTEIN 1, ISOFORM I"/>
    <property type="match status" value="1"/>
</dbReference>
<dbReference type="GO" id="GO:0016020">
    <property type="term" value="C:membrane"/>
    <property type="evidence" value="ECO:0007669"/>
    <property type="project" value="InterPro"/>
</dbReference>
<organism evidence="11 12">
    <name type="scientific">Globisporangium ultimum (strain ATCC 200006 / CBS 805.95 / DAOM BR144)</name>
    <name type="common">Pythium ultimum</name>
    <dbReference type="NCBI Taxonomy" id="431595"/>
    <lineage>
        <taxon>Eukaryota</taxon>
        <taxon>Sar</taxon>
        <taxon>Stramenopiles</taxon>
        <taxon>Oomycota</taxon>
        <taxon>Peronosporomycetes</taxon>
        <taxon>Pythiales</taxon>
        <taxon>Pythiaceae</taxon>
        <taxon>Globisporangium</taxon>
    </lineage>
</organism>
<evidence type="ECO:0000313" key="11">
    <source>
        <dbReference type="EnsemblProtists" id="PYU1_T006551"/>
    </source>
</evidence>
<evidence type="ECO:0000259" key="10">
    <source>
        <dbReference type="PROSITE" id="PS50929"/>
    </source>
</evidence>
<dbReference type="STRING" id="431595.K3WNK9"/>
<sequence>MSERPGTLLQGKASRRQGYGAITSGSSAGTGPTGASFVSQMLFTYVYPLFYLGEERQLVMTDLWQLDGENVSATAYEAFNAQFSKRDGSITMAMLAAYGWPSLVCGVGALFATACTLFAPIVLHRVIDAFAAPDIDMSDLSLWLGAFFASRLLKAVVSTQSQFYLEILALRATAALKSLVLRKVLRRNIHSKNDTKAVDVSNLYTSDVNMLLWAAIQVNSLWILPLQIAVATYLLYTVIGLAAFAGLAVIGVSMLLGFYVASVSGTTFTSIMARKDERMKSVKEAFGAVQLVKLNTWERQLTLKIQVLREVELSAIAKYLYINALSIAIL</sequence>
<reference evidence="12" key="2">
    <citation type="submission" date="2010-04" db="EMBL/GenBank/DDBJ databases">
        <authorList>
            <person name="Buell R."/>
            <person name="Hamilton J."/>
            <person name="Hostetler J."/>
        </authorList>
    </citation>
    <scope>NUCLEOTIDE SEQUENCE [LARGE SCALE GENOMIC DNA]</scope>
    <source>
        <strain evidence="12">DAOM:BR144</strain>
    </source>
</reference>
<reference evidence="11" key="3">
    <citation type="submission" date="2015-02" db="UniProtKB">
        <authorList>
            <consortium name="EnsemblProtists"/>
        </authorList>
    </citation>
    <scope>IDENTIFICATION</scope>
    <source>
        <strain evidence="11">DAOM BR144</strain>
    </source>
</reference>
<dbReference type="CDD" id="cd18579">
    <property type="entry name" value="ABC_6TM_ABCC_D1"/>
    <property type="match status" value="1"/>
</dbReference>
<evidence type="ECO:0000256" key="4">
    <source>
        <dbReference type="ARBA" id="ARBA00022737"/>
    </source>
</evidence>
<keyword evidence="4" id="KW-0677">Repeat</keyword>